<dbReference type="InterPro" id="IPR011006">
    <property type="entry name" value="CheY-like_superfamily"/>
</dbReference>
<dbReference type="PANTHER" id="PTHR45526">
    <property type="entry name" value="TRANSCRIPTIONAL REGULATORY PROTEIN DPIA"/>
    <property type="match status" value="1"/>
</dbReference>
<accession>A0A0J1JX69</accession>
<dbReference type="EMBL" id="LDOU01000019">
    <property type="protein sequence ID" value="KLV06892.1"/>
    <property type="molecule type" value="Genomic_DNA"/>
</dbReference>
<dbReference type="InterPro" id="IPR051271">
    <property type="entry name" value="2C-system_Tx_regulators"/>
</dbReference>
<dbReference type="PROSITE" id="PS50110">
    <property type="entry name" value="RESPONSE_REGULATORY"/>
    <property type="match status" value="1"/>
</dbReference>
<keyword evidence="1" id="KW-0597">Phosphoprotein</keyword>
<dbReference type="Proteomes" id="UP000035909">
    <property type="component" value="Unassembled WGS sequence"/>
</dbReference>
<dbReference type="PANTHER" id="PTHR45526:SF1">
    <property type="entry name" value="TRANSCRIPTIONAL REGULATORY PROTEIN DCUR-RELATED"/>
    <property type="match status" value="1"/>
</dbReference>
<evidence type="ECO:0000259" key="2">
    <source>
        <dbReference type="PROSITE" id="PS50110"/>
    </source>
</evidence>
<protein>
    <recommendedName>
        <fullName evidence="2">Response regulatory domain-containing protein</fullName>
    </recommendedName>
</protein>
<dbReference type="SUPFAM" id="SSF52172">
    <property type="entry name" value="CheY-like"/>
    <property type="match status" value="1"/>
</dbReference>
<evidence type="ECO:0000313" key="4">
    <source>
        <dbReference type="Proteomes" id="UP000035909"/>
    </source>
</evidence>
<dbReference type="RefSeq" id="WP_047886720.1">
    <property type="nucleotide sequence ID" value="NZ_CP071325.1"/>
</dbReference>
<dbReference type="OrthoDB" id="5824387at2"/>
<reference evidence="3 4" key="1">
    <citation type="submission" date="2015-05" db="EMBL/GenBank/DDBJ databases">
        <title>Photobacterium galathea sp. nov.</title>
        <authorList>
            <person name="Machado H."/>
            <person name="Gram L."/>
        </authorList>
    </citation>
    <scope>NUCLEOTIDE SEQUENCE [LARGE SCALE GENOMIC DNA]</scope>
    <source>
        <strain evidence="3 4">DSM 22954</strain>
    </source>
</reference>
<dbReference type="InterPro" id="IPR001789">
    <property type="entry name" value="Sig_transdc_resp-reg_receiver"/>
</dbReference>
<dbReference type="Gene3D" id="3.40.50.2300">
    <property type="match status" value="1"/>
</dbReference>
<dbReference type="PATRIC" id="fig|320778.3.peg.3989"/>
<feature type="domain" description="Response regulatory" evidence="2">
    <location>
        <begin position="3"/>
        <end position="120"/>
    </location>
</feature>
<feature type="modified residue" description="4-aspartylphosphate" evidence="1">
    <location>
        <position position="54"/>
    </location>
</feature>
<gene>
    <name evidence="3" type="ORF">ABT57_18355</name>
</gene>
<evidence type="ECO:0000313" key="3">
    <source>
        <dbReference type="EMBL" id="KLV06892.1"/>
    </source>
</evidence>
<dbReference type="GO" id="GO:0000156">
    <property type="term" value="F:phosphorelay response regulator activity"/>
    <property type="evidence" value="ECO:0007669"/>
    <property type="project" value="TreeGrafter"/>
</dbReference>
<dbReference type="STRING" id="320778.ABT57_18355"/>
<comment type="caution">
    <text evidence="3">The sequence shown here is derived from an EMBL/GenBank/DDBJ whole genome shotgun (WGS) entry which is preliminary data.</text>
</comment>
<name>A0A0J1JX69_9GAMM</name>
<organism evidence="3 4">
    <name type="scientific">Photobacterium ganghwense</name>
    <dbReference type="NCBI Taxonomy" id="320778"/>
    <lineage>
        <taxon>Bacteria</taxon>
        <taxon>Pseudomonadati</taxon>
        <taxon>Pseudomonadota</taxon>
        <taxon>Gammaproteobacteria</taxon>
        <taxon>Vibrionales</taxon>
        <taxon>Vibrionaceae</taxon>
        <taxon>Photobacterium</taxon>
    </lineage>
</organism>
<evidence type="ECO:0000256" key="1">
    <source>
        <dbReference type="PROSITE-ProRule" id="PRU00169"/>
    </source>
</evidence>
<dbReference type="CDD" id="cd00156">
    <property type="entry name" value="REC"/>
    <property type="match status" value="1"/>
</dbReference>
<proteinExistence type="predicted"/>
<keyword evidence="4" id="KW-1185">Reference proteome</keyword>
<sequence>MSRFLIIEDNKMMTHILAQLLRKSTKIEKLLYATTAQQACSQLNRFEFDCIFLDLNLSKPLDGIEVLEFIHSHQLQIPVVIVSTDSEMDVVKQVIKYNPSDYLVKPISLQKVKRCIEKLRQSRQVYLLG</sequence>
<dbReference type="Pfam" id="PF00072">
    <property type="entry name" value="Response_reg"/>
    <property type="match status" value="1"/>
</dbReference>
<dbReference type="SMART" id="SM00448">
    <property type="entry name" value="REC"/>
    <property type="match status" value="1"/>
</dbReference>
<dbReference type="AlphaFoldDB" id="A0A0J1JX69"/>